<gene>
    <name evidence="4" type="ORF">BDQ12DRAFT_739502</name>
</gene>
<keyword evidence="5" id="KW-1185">Reference proteome</keyword>
<dbReference type="InterPro" id="IPR018620">
    <property type="entry name" value="Ubiquitin3-bd_protein_But2_C"/>
</dbReference>
<feature type="region of interest" description="Disordered" evidence="1">
    <location>
        <begin position="102"/>
        <end position="128"/>
    </location>
</feature>
<feature type="domain" description="Ubiquitin 3 binding protein But2 C-terminal" evidence="3">
    <location>
        <begin position="130"/>
        <end position="264"/>
    </location>
</feature>
<keyword evidence="2" id="KW-0812">Transmembrane</keyword>
<evidence type="ECO:0000313" key="5">
    <source>
        <dbReference type="Proteomes" id="UP000308652"/>
    </source>
</evidence>
<organism evidence="4 5">
    <name type="scientific">Crucibulum laeve</name>
    <dbReference type="NCBI Taxonomy" id="68775"/>
    <lineage>
        <taxon>Eukaryota</taxon>
        <taxon>Fungi</taxon>
        <taxon>Dikarya</taxon>
        <taxon>Basidiomycota</taxon>
        <taxon>Agaricomycotina</taxon>
        <taxon>Agaricomycetes</taxon>
        <taxon>Agaricomycetidae</taxon>
        <taxon>Agaricales</taxon>
        <taxon>Agaricineae</taxon>
        <taxon>Nidulariaceae</taxon>
        <taxon>Crucibulum</taxon>
    </lineage>
</organism>
<evidence type="ECO:0000256" key="1">
    <source>
        <dbReference type="SAM" id="MobiDB-lite"/>
    </source>
</evidence>
<evidence type="ECO:0000313" key="4">
    <source>
        <dbReference type="EMBL" id="TFK32277.1"/>
    </source>
</evidence>
<keyword evidence="2" id="KW-1133">Transmembrane helix</keyword>
<dbReference type="Proteomes" id="UP000308652">
    <property type="component" value="Unassembled WGS sequence"/>
</dbReference>
<proteinExistence type="predicted"/>
<name>A0A5C3LHD5_9AGAR</name>
<dbReference type="AlphaFoldDB" id="A0A5C3LHD5"/>
<protein>
    <recommendedName>
        <fullName evidence="3">Ubiquitin 3 binding protein But2 C-terminal domain-containing protein</fullName>
    </recommendedName>
</protein>
<sequence length="280" mass="31375">MARLHSTGSENTEYIPLMENGHATKEVSSPDDNINYNPRNFRTLAILVLTAFLTSYLSFFFSGTQFLSARRSLQSRRGISELRRPSLYIGLDKVYLHSTTNNSSENMVHHDHNGSSPSGDSTDEDHGRLHPHKIISINSQDPDVTFYLDRWILLSKQDRVFMEFNLPTGSHSCDFALYLPARRSLGDRMLTLEGKDPAIDIEIFSSSMNISEITWSNRPTGGTKLVSLAAEFDSNATTKEFPCVGKTSLIVGLSCAKEDCRVEYQDAVKQPLLGIYMVVL</sequence>
<evidence type="ECO:0000259" key="3">
    <source>
        <dbReference type="Pfam" id="PF09792"/>
    </source>
</evidence>
<feature type="transmembrane region" description="Helical" evidence="2">
    <location>
        <begin position="44"/>
        <end position="67"/>
    </location>
</feature>
<dbReference type="OrthoDB" id="3350619at2759"/>
<keyword evidence="2" id="KW-0472">Membrane</keyword>
<dbReference type="EMBL" id="ML213680">
    <property type="protein sequence ID" value="TFK32277.1"/>
    <property type="molecule type" value="Genomic_DNA"/>
</dbReference>
<accession>A0A5C3LHD5</accession>
<reference evidence="4 5" key="1">
    <citation type="journal article" date="2019" name="Nat. Ecol. Evol.">
        <title>Megaphylogeny resolves global patterns of mushroom evolution.</title>
        <authorList>
            <person name="Varga T."/>
            <person name="Krizsan K."/>
            <person name="Foldi C."/>
            <person name="Dima B."/>
            <person name="Sanchez-Garcia M."/>
            <person name="Sanchez-Ramirez S."/>
            <person name="Szollosi G.J."/>
            <person name="Szarkandi J.G."/>
            <person name="Papp V."/>
            <person name="Albert L."/>
            <person name="Andreopoulos W."/>
            <person name="Angelini C."/>
            <person name="Antonin V."/>
            <person name="Barry K.W."/>
            <person name="Bougher N.L."/>
            <person name="Buchanan P."/>
            <person name="Buyck B."/>
            <person name="Bense V."/>
            <person name="Catcheside P."/>
            <person name="Chovatia M."/>
            <person name="Cooper J."/>
            <person name="Damon W."/>
            <person name="Desjardin D."/>
            <person name="Finy P."/>
            <person name="Geml J."/>
            <person name="Haridas S."/>
            <person name="Hughes K."/>
            <person name="Justo A."/>
            <person name="Karasinski D."/>
            <person name="Kautmanova I."/>
            <person name="Kiss B."/>
            <person name="Kocsube S."/>
            <person name="Kotiranta H."/>
            <person name="LaButti K.M."/>
            <person name="Lechner B.E."/>
            <person name="Liimatainen K."/>
            <person name="Lipzen A."/>
            <person name="Lukacs Z."/>
            <person name="Mihaltcheva S."/>
            <person name="Morgado L.N."/>
            <person name="Niskanen T."/>
            <person name="Noordeloos M.E."/>
            <person name="Ohm R.A."/>
            <person name="Ortiz-Santana B."/>
            <person name="Ovrebo C."/>
            <person name="Racz N."/>
            <person name="Riley R."/>
            <person name="Savchenko A."/>
            <person name="Shiryaev A."/>
            <person name="Soop K."/>
            <person name="Spirin V."/>
            <person name="Szebenyi C."/>
            <person name="Tomsovsky M."/>
            <person name="Tulloss R.E."/>
            <person name="Uehling J."/>
            <person name="Grigoriev I.V."/>
            <person name="Vagvolgyi C."/>
            <person name="Papp T."/>
            <person name="Martin F.M."/>
            <person name="Miettinen O."/>
            <person name="Hibbett D.S."/>
            <person name="Nagy L.G."/>
        </authorList>
    </citation>
    <scope>NUCLEOTIDE SEQUENCE [LARGE SCALE GENOMIC DNA]</scope>
    <source>
        <strain evidence="4 5">CBS 166.37</strain>
    </source>
</reference>
<evidence type="ECO:0000256" key="2">
    <source>
        <dbReference type="SAM" id="Phobius"/>
    </source>
</evidence>
<dbReference type="Pfam" id="PF09792">
    <property type="entry name" value="But2"/>
    <property type="match status" value="1"/>
</dbReference>